<organism evidence="1">
    <name type="scientific">Manihot esculenta</name>
    <name type="common">Cassava</name>
    <name type="synonym">Jatropha manihot</name>
    <dbReference type="NCBI Taxonomy" id="3983"/>
    <lineage>
        <taxon>Eukaryota</taxon>
        <taxon>Viridiplantae</taxon>
        <taxon>Streptophyta</taxon>
        <taxon>Embryophyta</taxon>
        <taxon>Tracheophyta</taxon>
        <taxon>Spermatophyta</taxon>
        <taxon>Magnoliopsida</taxon>
        <taxon>eudicotyledons</taxon>
        <taxon>Gunneridae</taxon>
        <taxon>Pentapetalae</taxon>
        <taxon>rosids</taxon>
        <taxon>fabids</taxon>
        <taxon>Malpighiales</taxon>
        <taxon>Euphorbiaceae</taxon>
        <taxon>Crotonoideae</taxon>
        <taxon>Manihoteae</taxon>
        <taxon>Manihot</taxon>
    </lineage>
</organism>
<protein>
    <submittedName>
        <fullName evidence="1">Uncharacterized protein</fullName>
    </submittedName>
</protein>
<sequence length="122" mass="13739">MHFADHEQHFRTFTFTDSRRPIPIPRPLAYVLRPPPLLLNHSAASSPLSHCCSSIADASVFQSHDAEYECIFQVILVMSRAKPPLAKHTLCEHLRHPLVSFDGNHSLACLNGRVERISFLAV</sequence>
<dbReference type="AlphaFoldDB" id="A0A2C9UYM9"/>
<proteinExistence type="predicted"/>
<name>A0A2C9UYM9_MANES</name>
<gene>
    <name evidence="1" type="ORF">MANES_11G006300</name>
</gene>
<evidence type="ECO:0000313" key="1">
    <source>
        <dbReference type="EMBL" id="OAY36236.1"/>
    </source>
</evidence>
<accession>A0A2C9UYM9</accession>
<reference evidence="1" key="1">
    <citation type="submission" date="2016-02" db="EMBL/GenBank/DDBJ databases">
        <title>WGS assembly of Manihot esculenta.</title>
        <authorList>
            <person name="Bredeson J.V."/>
            <person name="Prochnik S.E."/>
            <person name="Lyons J.B."/>
            <person name="Schmutz J."/>
            <person name="Grimwood J."/>
            <person name="Vrebalov J."/>
            <person name="Bart R.S."/>
            <person name="Amuge T."/>
            <person name="Ferguson M.E."/>
            <person name="Green R."/>
            <person name="Putnam N."/>
            <person name="Stites J."/>
            <person name="Rounsley S."/>
            <person name="Rokhsar D.S."/>
        </authorList>
    </citation>
    <scope>NUCLEOTIDE SEQUENCE [LARGE SCALE GENOMIC DNA]</scope>
    <source>
        <tissue evidence="1">Leaf</tissue>
    </source>
</reference>
<dbReference type="EMBL" id="CM004397">
    <property type="protein sequence ID" value="OAY36236.1"/>
    <property type="molecule type" value="Genomic_DNA"/>
</dbReference>